<proteinExistence type="predicted"/>
<accession>A0A081R5U8</accession>
<reference evidence="1 2" key="1">
    <citation type="submission" date="2014-05" db="EMBL/GenBank/DDBJ databases">
        <authorList>
            <person name="Daugherty S.C."/>
            <person name="Tallon L.J."/>
            <person name="Sadzewicz L."/>
            <person name="Kilian M."/>
            <person name="Tettelin H."/>
        </authorList>
    </citation>
    <scope>NUCLEOTIDE SEQUENCE [LARGE SCALE GENOMIC DNA]</scope>
    <source>
        <strain evidence="1 2">SK143</strain>
    </source>
</reference>
<dbReference type="PATRIC" id="fig|1303.44.peg.584"/>
<name>A0A081R5U8_STROR</name>
<evidence type="ECO:0000313" key="2">
    <source>
        <dbReference type="Proteomes" id="UP000028098"/>
    </source>
</evidence>
<evidence type="ECO:0000313" key="1">
    <source>
        <dbReference type="EMBL" id="KEQ50571.1"/>
    </source>
</evidence>
<protein>
    <submittedName>
        <fullName evidence="1">Uncharacterized protein</fullName>
    </submittedName>
</protein>
<dbReference type="AlphaFoldDB" id="A0A081R5U8"/>
<organism evidence="1 2">
    <name type="scientific">Streptococcus oralis</name>
    <dbReference type="NCBI Taxonomy" id="1303"/>
    <lineage>
        <taxon>Bacteria</taxon>
        <taxon>Bacillati</taxon>
        <taxon>Bacillota</taxon>
        <taxon>Bacilli</taxon>
        <taxon>Lactobacillales</taxon>
        <taxon>Streptococcaceae</taxon>
        <taxon>Streptococcus</taxon>
    </lineage>
</organism>
<comment type="caution">
    <text evidence="1">The sequence shown here is derived from an EMBL/GenBank/DDBJ whole genome shotgun (WGS) entry which is preliminary data.</text>
</comment>
<dbReference type="Proteomes" id="UP000028098">
    <property type="component" value="Unassembled WGS sequence"/>
</dbReference>
<dbReference type="EMBL" id="JPGB01000004">
    <property type="protein sequence ID" value="KEQ50571.1"/>
    <property type="molecule type" value="Genomic_DNA"/>
</dbReference>
<sequence>MNYLEIRKKYGFYRKVVIVLAVLLILFVAWMVKDRTIQTLCILFINALLFLFIALIRRGYVRSGTKLLYMDLDLPSWKQYIELKKDAKRAIIKMDVTLTSVGYSYMIGDFDAAIKEASEATTDQKLKPKYRDSLESYLIRSTVLANPNLTRDELDLMLNKMSISDSSLAEKTKSVSIALYDLTIAHQSNDYFEELENEFKYQQLEIIYYQALNSKLKGDMTRANELFRKLAQEDEQLYIVQKSKEFLKSESIN</sequence>
<dbReference type="RefSeq" id="WP_001108327.1">
    <property type="nucleotide sequence ID" value="NZ_CAJTEH010000001.1"/>
</dbReference>
<gene>
    <name evidence="1" type="ORF">SK143_0625</name>
</gene>